<evidence type="ECO:0000313" key="3">
    <source>
        <dbReference type="Proteomes" id="UP001457282"/>
    </source>
</evidence>
<evidence type="ECO:0000256" key="1">
    <source>
        <dbReference type="SAM" id="MobiDB-lite"/>
    </source>
</evidence>
<protein>
    <submittedName>
        <fullName evidence="2">Uncharacterized protein</fullName>
    </submittedName>
</protein>
<proteinExistence type="predicted"/>
<accession>A0AAW1VZX1</accession>
<evidence type="ECO:0000313" key="2">
    <source>
        <dbReference type="EMBL" id="KAK9912382.1"/>
    </source>
</evidence>
<feature type="region of interest" description="Disordered" evidence="1">
    <location>
        <begin position="139"/>
        <end position="186"/>
    </location>
</feature>
<sequence>MPNQPVANALPSDNSMIVDNDAPPTILKPEVTTDKQSTGHGPWMLMSYKNKKRDVATNGHVKGQASTGSCFYVLGNEDGDTVVNEAETFKNPVGTKGSEVTMANVEEAVLDPISPNHTTSEKTLTHPMKDITNGNFVGKNNNRILGNPKNTKKTSVGAKAVKGSTSGTKNPSISTYDIPPTQVHVP</sequence>
<organism evidence="2 3">
    <name type="scientific">Rubus argutus</name>
    <name type="common">Southern blackberry</name>
    <dbReference type="NCBI Taxonomy" id="59490"/>
    <lineage>
        <taxon>Eukaryota</taxon>
        <taxon>Viridiplantae</taxon>
        <taxon>Streptophyta</taxon>
        <taxon>Embryophyta</taxon>
        <taxon>Tracheophyta</taxon>
        <taxon>Spermatophyta</taxon>
        <taxon>Magnoliopsida</taxon>
        <taxon>eudicotyledons</taxon>
        <taxon>Gunneridae</taxon>
        <taxon>Pentapetalae</taxon>
        <taxon>rosids</taxon>
        <taxon>fabids</taxon>
        <taxon>Rosales</taxon>
        <taxon>Rosaceae</taxon>
        <taxon>Rosoideae</taxon>
        <taxon>Rosoideae incertae sedis</taxon>
        <taxon>Rubus</taxon>
    </lineage>
</organism>
<reference evidence="2 3" key="1">
    <citation type="journal article" date="2023" name="G3 (Bethesda)">
        <title>A chromosome-length genome assembly and annotation of blackberry (Rubus argutus, cv. 'Hillquist').</title>
        <authorList>
            <person name="Bruna T."/>
            <person name="Aryal R."/>
            <person name="Dudchenko O."/>
            <person name="Sargent D.J."/>
            <person name="Mead D."/>
            <person name="Buti M."/>
            <person name="Cavallini A."/>
            <person name="Hytonen T."/>
            <person name="Andres J."/>
            <person name="Pham M."/>
            <person name="Weisz D."/>
            <person name="Mascagni F."/>
            <person name="Usai G."/>
            <person name="Natali L."/>
            <person name="Bassil N."/>
            <person name="Fernandez G.E."/>
            <person name="Lomsadze A."/>
            <person name="Armour M."/>
            <person name="Olukolu B."/>
            <person name="Poorten T."/>
            <person name="Britton C."/>
            <person name="Davik J."/>
            <person name="Ashrafi H."/>
            <person name="Aiden E.L."/>
            <person name="Borodovsky M."/>
            <person name="Worthington M."/>
        </authorList>
    </citation>
    <scope>NUCLEOTIDE SEQUENCE [LARGE SCALE GENOMIC DNA]</scope>
    <source>
        <strain evidence="2">PI 553951</strain>
    </source>
</reference>
<feature type="compositionally biased region" description="Polar residues" evidence="1">
    <location>
        <begin position="163"/>
        <end position="175"/>
    </location>
</feature>
<keyword evidence="3" id="KW-1185">Reference proteome</keyword>
<name>A0AAW1VZX1_RUBAR</name>
<feature type="compositionally biased region" description="Polar residues" evidence="1">
    <location>
        <begin position="1"/>
        <end position="17"/>
    </location>
</feature>
<comment type="caution">
    <text evidence="2">The sequence shown here is derived from an EMBL/GenBank/DDBJ whole genome shotgun (WGS) entry which is preliminary data.</text>
</comment>
<dbReference type="Proteomes" id="UP001457282">
    <property type="component" value="Unassembled WGS sequence"/>
</dbReference>
<dbReference type="EMBL" id="JBEDUW010000007">
    <property type="protein sequence ID" value="KAK9912382.1"/>
    <property type="molecule type" value="Genomic_DNA"/>
</dbReference>
<feature type="region of interest" description="Disordered" evidence="1">
    <location>
        <begin position="1"/>
        <end position="20"/>
    </location>
</feature>
<gene>
    <name evidence="2" type="ORF">M0R45_036249</name>
</gene>
<dbReference type="AlphaFoldDB" id="A0AAW1VZX1"/>